<gene>
    <name evidence="1" type="ORF">BN2614_LOCUS1</name>
</gene>
<dbReference type="EMBL" id="CYRY02042780">
    <property type="protein sequence ID" value="VCX36704.1"/>
    <property type="molecule type" value="Genomic_DNA"/>
</dbReference>
<protein>
    <submittedName>
        <fullName evidence="1">Uncharacterized protein</fullName>
    </submittedName>
</protein>
<reference evidence="1 2" key="1">
    <citation type="submission" date="2018-10" db="EMBL/GenBank/DDBJ databases">
        <authorList>
            <person name="Ekblom R."/>
            <person name="Jareborg N."/>
        </authorList>
    </citation>
    <scope>NUCLEOTIDE SEQUENCE [LARGE SCALE GENOMIC DNA]</scope>
    <source>
        <tissue evidence="1">Muscle</tissue>
    </source>
</reference>
<name>A0A9X9M4R9_GULGU</name>
<keyword evidence="2" id="KW-1185">Reference proteome</keyword>
<comment type="caution">
    <text evidence="1">The sequence shown here is derived from an EMBL/GenBank/DDBJ whole genome shotgun (WGS) entry which is preliminary data.</text>
</comment>
<dbReference type="AlphaFoldDB" id="A0A9X9M4R9"/>
<evidence type="ECO:0000313" key="2">
    <source>
        <dbReference type="Proteomes" id="UP000269945"/>
    </source>
</evidence>
<proteinExistence type="predicted"/>
<evidence type="ECO:0000313" key="1">
    <source>
        <dbReference type="EMBL" id="VCX36704.1"/>
    </source>
</evidence>
<accession>A0A9X9M4R9</accession>
<dbReference type="Proteomes" id="UP000269945">
    <property type="component" value="Unassembled WGS sequence"/>
</dbReference>
<organism evidence="1 2">
    <name type="scientific">Gulo gulo</name>
    <name type="common">Wolverine</name>
    <name type="synonym">Gluton</name>
    <dbReference type="NCBI Taxonomy" id="48420"/>
    <lineage>
        <taxon>Eukaryota</taxon>
        <taxon>Metazoa</taxon>
        <taxon>Chordata</taxon>
        <taxon>Craniata</taxon>
        <taxon>Vertebrata</taxon>
        <taxon>Euteleostomi</taxon>
        <taxon>Mammalia</taxon>
        <taxon>Eutheria</taxon>
        <taxon>Laurasiatheria</taxon>
        <taxon>Carnivora</taxon>
        <taxon>Caniformia</taxon>
        <taxon>Musteloidea</taxon>
        <taxon>Mustelidae</taxon>
        <taxon>Guloninae</taxon>
        <taxon>Gulo</taxon>
    </lineage>
</organism>
<sequence>MWRARWAGRPLKGCSAGCEANGSREPPAPCCSQGRLAPATAIAWGTRSWR</sequence>